<dbReference type="RefSeq" id="WP_131126253.1">
    <property type="nucleotide sequence ID" value="NZ_SIXH01000598.1"/>
</dbReference>
<reference evidence="7 8" key="1">
    <citation type="submission" date="2019-02" db="EMBL/GenBank/DDBJ databases">
        <title>Draft Genome Sequence of Streptomyces sp. AM-2504, identified by 16S rRNA comparative analysis as a Streptomyces Kasugaensis strain.</title>
        <authorList>
            <person name="Napolioni V."/>
            <person name="Giuliodori A.M."/>
            <person name="Spurio R."/>
            <person name="Fabbretti A."/>
        </authorList>
    </citation>
    <scope>NUCLEOTIDE SEQUENCE [LARGE SCALE GENOMIC DNA]</scope>
    <source>
        <strain evidence="7 8">AM-2504</strain>
    </source>
</reference>
<dbReference type="AlphaFoldDB" id="A0A4Q9HKM6"/>
<gene>
    <name evidence="7" type="ORF">EYS09_35140</name>
</gene>
<feature type="DNA-binding region" description="H-T-H motif" evidence="5">
    <location>
        <begin position="31"/>
        <end position="50"/>
    </location>
</feature>
<dbReference type="InterPro" id="IPR009057">
    <property type="entry name" value="Homeodomain-like_sf"/>
</dbReference>
<dbReference type="SUPFAM" id="SSF48498">
    <property type="entry name" value="Tetracyclin repressor-like, C-terminal domain"/>
    <property type="match status" value="1"/>
</dbReference>
<organism evidence="7 8">
    <name type="scientific">Streptomyces kasugaensis</name>
    <dbReference type="NCBI Taxonomy" id="1946"/>
    <lineage>
        <taxon>Bacteria</taxon>
        <taxon>Bacillati</taxon>
        <taxon>Actinomycetota</taxon>
        <taxon>Actinomycetes</taxon>
        <taxon>Kitasatosporales</taxon>
        <taxon>Streptomycetaceae</taxon>
        <taxon>Streptomyces</taxon>
    </lineage>
</organism>
<dbReference type="SUPFAM" id="SSF46689">
    <property type="entry name" value="Homeodomain-like"/>
    <property type="match status" value="1"/>
</dbReference>
<evidence type="ECO:0000256" key="2">
    <source>
        <dbReference type="ARBA" id="ARBA00023015"/>
    </source>
</evidence>
<dbReference type="InterPro" id="IPR036271">
    <property type="entry name" value="Tet_transcr_reg_TetR-rel_C_sf"/>
</dbReference>
<dbReference type="Pfam" id="PF13977">
    <property type="entry name" value="TetR_C_6"/>
    <property type="match status" value="1"/>
</dbReference>
<keyword evidence="4" id="KW-0804">Transcription</keyword>
<dbReference type="InterPro" id="IPR050109">
    <property type="entry name" value="HTH-type_TetR-like_transc_reg"/>
</dbReference>
<accession>A0A4Q9HKM6</accession>
<evidence type="ECO:0000313" key="7">
    <source>
        <dbReference type="EMBL" id="TBO55075.1"/>
    </source>
</evidence>
<dbReference type="GO" id="GO:0003700">
    <property type="term" value="F:DNA-binding transcription factor activity"/>
    <property type="evidence" value="ECO:0007669"/>
    <property type="project" value="TreeGrafter"/>
</dbReference>
<dbReference type="Pfam" id="PF00440">
    <property type="entry name" value="TetR_N"/>
    <property type="match status" value="1"/>
</dbReference>
<dbReference type="Proteomes" id="UP000292452">
    <property type="component" value="Unassembled WGS sequence"/>
</dbReference>
<keyword evidence="8" id="KW-1185">Reference proteome</keyword>
<keyword evidence="2" id="KW-0805">Transcription regulation</keyword>
<evidence type="ECO:0000256" key="3">
    <source>
        <dbReference type="ARBA" id="ARBA00023125"/>
    </source>
</evidence>
<evidence type="ECO:0000259" key="6">
    <source>
        <dbReference type="PROSITE" id="PS50977"/>
    </source>
</evidence>
<protein>
    <submittedName>
        <fullName evidence="7">TetR/AcrR family transcriptional regulator</fullName>
    </submittedName>
</protein>
<sequence>MPKVVDHEDRRRRLAEAVWTLTVRDGLEGVTLRKVAAEAGVSMGQVQHYYGTMEELIRDAVVRAVRALNARIEASVHAAGEASAETILRACLHAMLARDEEGLRLLQLSVAVLGRAVSDPSMAGVLAPNDGELVSFTAGLITAARHERGTTSRGDDRIDADICWTLATGLGVDVALGQRSPEAAMEALDYHLDTVLG</sequence>
<feature type="domain" description="HTH tetR-type" evidence="6">
    <location>
        <begin position="8"/>
        <end position="68"/>
    </location>
</feature>
<proteinExistence type="predicted"/>
<dbReference type="PROSITE" id="PS50977">
    <property type="entry name" value="HTH_TETR_2"/>
    <property type="match status" value="1"/>
</dbReference>
<dbReference type="GO" id="GO:0000976">
    <property type="term" value="F:transcription cis-regulatory region binding"/>
    <property type="evidence" value="ECO:0007669"/>
    <property type="project" value="TreeGrafter"/>
</dbReference>
<comment type="caution">
    <text evidence="7">The sequence shown here is derived from an EMBL/GenBank/DDBJ whole genome shotgun (WGS) entry which is preliminary data.</text>
</comment>
<dbReference type="Gene3D" id="1.10.357.10">
    <property type="entry name" value="Tetracycline Repressor, domain 2"/>
    <property type="match status" value="1"/>
</dbReference>
<evidence type="ECO:0000256" key="5">
    <source>
        <dbReference type="PROSITE-ProRule" id="PRU00335"/>
    </source>
</evidence>
<evidence type="ECO:0000313" key="8">
    <source>
        <dbReference type="Proteomes" id="UP000292452"/>
    </source>
</evidence>
<evidence type="ECO:0000256" key="4">
    <source>
        <dbReference type="ARBA" id="ARBA00023163"/>
    </source>
</evidence>
<evidence type="ECO:0000256" key="1">
    <source>
        <dbReference type="ARBA" id="ARBA00022491"/>
    </source>
</evidence>
<dbReference type="EMBL" id="SIXH01000598">
    <property type="protein sequence ID" value="TBO55075.1"/>
    <property type="molecule type" value="Genomic_DNA"/>
</dbReference>
<dbReference type="PANTHER" id="PTHR30055">
    <property type="entry name" value="HTH-TYPE TRANSCRIPTIONAL REGULATOR RUTR"/>
    <property type="match status" value="1"/>
</dbReference>
<keyword evidence="3 5" id="KW-0238">DNA-binding</keyword>
<dbReference type="PANTHER" id="PTHR30055:SF234">
    <property type="entry name" value="HTH-TYPE TRANSCRIPTIONAL REGULATOR BETI"/>
    <property type="match status" value="1"/>
</dbReference>
<name>A0A4Q9HKM6_STRKA</name>
<dbReference type="InterPro" id="IPR001647">
    <property type="entry name" value="HTH_TetR"/>
</dbReference>
<dbReference type="InterPro" id="IPR039538">
    <property type="entry name" value="BetI_C"/>
</dbReference>
<keyword evidence="1" id="KW-0678">Repressor</keyword>